<accession>A0A6J6NHJ7</accession>
<feature type="domain" description="Spore protein YkvP/CgeB glycosyl transferase-like" evidence="1">
    <location>
        <begin position="175"/>
        <end position="306"/>
    </location>
</feature>
<dbReference type="AlphaFoldDB" id="A0A6J6NHJ7"/>
<name>A0A6J6NHJ7_9ZZZZ</name>
<sequence length="316" mass="34187">MKIGALFGKSASNPLRWSVVTPSPKGEAGLTWGDTWFAADLVEALRRQGQDAAVVHRGGAESEARDRDDVVLVLRGLRRVRPRRTAAGGRATTWMMWVISHPELIEPDELAEYDSVFAASQSWGDPAVVTPLLQATNPKRFSPEAGVPDTGDNLLFVGSTRGTFRPIVKDAFAVGGGVAVYGVGWETFLAPNQIRADHLPNADLPAAYAAAGVVLNDHWPQMAADGFLSNRLFDAVATGARVVSDPARGLESVFGTSVRTYEGTEELRSLLTWERDGIFGDRETRLAAAAQVAQLHSFDERAKVLIERAQVVRAAR</sequence>
<dbReference type="EMBL" id="CAEZWW010000217">
    <property type="protein sequence ID" value="CAB4684294.1"/>
    <property type="molecule type" value="Genomic_DNA"/>
</dbReference>
<protein>
    <submittedName>
        <fullName evidence="2">Unannotated protein</fullName>
    </submittedName>
</protein>
<evidence type="ECO:0000313" key="2">
    <source>
        <dbReference type="EMBL" id="CAB4684294.1"/>
    </source>
</evidence>
<dbReference type="EMBL" id="CAEZZA010000221">
    <property type="protein sequence ID" value="CAB4759198.1"/>
    <property type="molecule type" value="Genomic_DNA"/>
</dbReference>
<evidence type="ECO:0000313" key="3">
    <source>
        <dbReference type="EMBL" id="CAB4759198.1"/>
    </source>
</evidence>
<organism evidence="2">
    <name type="scientific">freshwater metagenome</name>
    <dbReference type="NCBI Taxonomy" id="449393"/>
    <lineage>
        <taxon>unclassified sequences</taxon>
        <taxon>metagenomes</taxon>
        <taxon>ecological metagenomes</taxon>
    </lineage>
</organism>
<proteinExistence type="predicted"/>
<gene>
    <name evidence="2" type="ORF">UFOPK2310_01431</name>
    <name evidence="3" type="ORF">UFOPK2809_01326</name>
</gene>
<dbReference type="Pfam" id="PF13524">
    <property type="entry name" value="Glyco_trans_1_2"/>
    <property type="match status" value="1"/>
</dbReference>
<evidence type="ECO:0000259" key="1">
    <source>
        <dbReference type="Pfam" id="PF13524"/>
    </source>
</evidence>
<reference evidence="2" key="1">
    <citation type="submission" date="2020-05" db="EMBL/GenBank/DDBJ databases">
        <authorList>
            <person name="Chiriac C."/>
            <person name="Salcher M."/>
            <person name="Ghai R."/>
            <person name="Kavagutti S V."/>
        </authorList>
    </citation>
    <scope>NUCLEOTIDE SEQUENCE</scope>
</reference>
<dbReference type="InterPro" id="IPR055259">
    <property type="entry name" value="YkvP/CgeB_Glyco_trans-like"/>
</dbReference>